<evidence type="ECO:0000256" key="1">
    <source>
        <dbReference type="SAM" id="SignalP"/>
    </source>
</evidence>
<keyword evidence="3" id="KW-1185">Reference proteome</keyword>
<dbReference type="AlphaFoldDB" id="A0A8J2I113"/>
<evidence type="ECO:0000313" key="3">
    <source>
        <dbReference type="Proteomes" id="UP000676310"/>
    </source>
</evidence>
<comment type="caution">
    <text evidence="2">The sequence shown here is derived from an EMBL/GenBank/DDBJ whole genome shotgun (WGS) entry which is preliminary data.</text>
</comment>
<keyword evidence="1" id="KW-0732">Signal</keyword>
<feature type="signal peptide" evidence="1">
    <location>
        <begin position="1"/>
        <end position="18"/>
    </location>
</feature>
<dbReference type="RefSeq" id="XP_043167595.1">
    <property type="nucleotide sequence ID" value="XM_043311660.1"/>
</dbReference>
<dbReference type="OrthoDB" id="1859733at2759"/>
<dbReference type="GeneID" id="67015675"/>
<dbReference type="PANTHER" id="PTHR35567">
    <property type="entry name" value="MALATE DEHYDROGENASE (AFU_ORTHOLOGUE AFUA_2G13800)"/>
    <property type="match status" value="1"/>
</dbReference>
<reference evidence="2" key="1">
    <citation type="submission" date="2021-05" db="EMBL/GenBank/DDBJ databases">
        <authorList>
            <person name="Stam R."/>
        </authorList>
    </citation>
    <scope>NUCLEOTIDE SEQUENCE</scope>
    <source>
        <strain evidence="2">CS162</strain>
    </source>
</reference>
<dbReference type="InterPro" id="IPR021851">
    <property type="entry name" value="DUF3455"/>
</dbReference>
<dbReference type="EMBL" id="CAJRGZ010000017">
    <property type="protein sequence ID" value="CAG5156229.1"/>
    <property type="molecule type" value="Genomic_DNA"/>
</dbReference>
<accession>A0A8J2I113</accession>
<feature type="chain" id="PRO_5035144253" description="Malate dehydrogenase" evidence="1">
    <location>
        <begin position="19"/>
        <end position="245"/>
    </location>
</feature>
<dbReference type="Pfam" id="PF11937">
    <property type="entry name" value="DUF3455"/>
    <property type="match status" value="1"/>
</dbReference>
<dbReference type="Proteomes" id="UP000676310">
    <property type="component" value="Unassembled WGS sequence"/>
</dbReference>
<sequence length="245" mass="26159">MLFSTITTALLFAASATAAALPLPGKPQTYTPARNLKSLAKLFPQSTLASPDSLGLDLKYVVLGIGTQNYTCSKPDDSVAPGTTGAYATLYDIGTKLNNDKMARWKIGSISPLALSLSEWAPQVVDMSLKSQGYEHIAGHHFFADVSGTNTPTFAFDRLSAPFPMTQVAKIANVDAPAHACPGKNGLPAVQWLYLQHRTGITQGGIDTVYRVETAGGNKAATCKGMPASWEVKYAAQYWVYGPKQ</sequence>
<gene>
    <name evidence="2" type="ORF">ALTATR162_LOCUS4050</name>
</gene>
<protein>
    <recommendedName>
        <fullName evidence="4">Malate dehydrogenase</fullName>
    </recommendedName>
</protein>
<evidence type="ECO:0000313" key="2">
    <source>
        <dbReference type="EMBL" id="CAG5156229.1"/>
    </source>
</evidence>
<evidence type="ECO:0008006" key="4">
    <source>
        <dbReference type="Google" id="ProtNLM"/>
    </source>
</evidence>
<name>A0A8J2I113_9PLEO</name>
<proteinExistence type="predicted"/>
<dbReference type="PANTHER" id="PTHR35567:SF1">
    <property type="entry name" value="CONSERVED FUNGAL PROTEIN (AFU_ORTHOLOGUE AFUA_1G14230)"/>
    <property type="match status" value="1"/>
</dbReference>
<organism evidence="2 3">
    <name type="scientific">Alternaria atra</name>
    <dbReference type="NCBI Taxonomy" id="119953"/>
    <lineage>
        <taxon>Eukaryota</taxon>
        <taxon>Fungi</taxon>
        <taxon>Dikarya</taxon>
        <taxon>Ascomycota</taxon>
        <taxon>Pezizomycotina</taxon>
        <taxon>Dothideomycetes</taxon>
        <taxon>Pleosporomycetidae</taxon>
        <taxon>Pleosporales</taxon>
        <taxon>Pleosporineae</taxon>
        <taxon>Pleosporaceae</taxon>
        <taxon>Alternaria</taxon>
        <taxon>Alternaria sect. Ulocladioides</taxon>
    </lineage>
</organism>